<evidence type="ECO:0000256" key="7">
    <source>
        <dbReference type="ARBA" id="ARBA00022605"/>
    </source>
</evidence>
<comment type="cofactor">
    <cofactor evidence="1">
        <name>Co(2+)</name>
        <dbReference type="ChEBI" id="CHEBI:48828"/>
    </cofactor>
</comment>
<evidence type="ECO:0000256" key="10">
    <source>
        <dbReference type="ARBA" id="ARBA00022833"/>
    </source>
</evidence>
<feature type="domain" description="Peptidase M20 dimerisation" evidence="15">
    <location>
        <begin position="173"/>
        <end position="277"/>
    </location>
</feature>
<evidence type="ECO:0000256" key="9">
    <source>
        <dbReference type="ARBA" id="ARBA00022801"/>
    </source>
</evidence>
<sequence length="385" mass="41561">MKAAEKVQILRDLIQIPTVNGNEAAITDYLVRLFQEHGIASQVQPITDDKSRTNLIVEIGSGKTDQVFGFTGHQDTVAVGDEAEWEHAPFAATVVGDKLYGRGAADMKSGLAAEVIALIELVEEQREIPGKIRLLITAGEEYGAPGAYQIAPNLLTDLDALVVGEATDGNVTYAHSGSFNYRIVSRGKAAHSSVPTHGINAIQGLVKYIQREAQIFADLPVDPTLGHVQHSVTVIRGGEQVNTIPDAAELLGNVRPTSVFGNQAVRRLLQTTIDQLNASTDYELELQVIHDFYPVKSQADDWLVQKAVAVSQANYPDRQIQAGIDNGATDASVFVKQNADLPVIVLGPDKAGTSHQRSEHTTISSFLATINIYKDLATQFFATQA</sequence>
<dbReference type="EMBL" id="CP097121">
    <property type="protein sequence ID" value="USS90980.1"/>
    <property type="molecule type" value="Genomic_DNA"/>
</dbReference>
<keyword evidence="10" id="KW-0862">Zinc</keyword>
<dbReference type="PANTHER" id="PTHR43808:SF8">
    <property type="entry name" value="PEPTIDASE M20 DIMERISATION DOMAIN-CONTAINING PROTEIN"/>
    <property type="match status" value="1"/>
</dbReference>
<evidence type="ECO:0000256" key="3">
    <source>
        <dbReference type="ARBA" id="ARBA00005130"/>
    </source>
</evidence>
<dbReference type="Pfam" id="PF01546">
    <property type="entry name" value="Peptidase_M20"/>
    <property type="match status" value="1"/>
</dbReference>
<dbReference type="RefSeq" id="WP_252795473.1">
    <property type="nucleotide sequence ID" value="NZ_CP097121.1"/>
</dbReference>
<keyword evidence="7" id="KW-0028">Amino-acid biosynthesis</keyword>
<dbReference type="InterPro" id="IPR050072">
    <property type="entry name" value="Peptidase_M20A"/>
</dbReference>
<keyword evidence="9" id="KW-0378">Hydrolase</keyword>
<evidence type="ECO:0000256" key="12">
    <source>
        <dbReference type="ARBA" id="ARBA00023154"/>
    </source>
</evidence>
<evidence type="ECO:0000259" key="15">
    <source>
        <dbReference type="Pfam" id="PF07687"/>
    </source>
</evidence>
<gene>
    <name evidence="16" type="ORF">M3M37_01875</name>
</gene>
<evidence type="ECO:0000256" key="5">
    <source>
        <dbReference type="ARBA" id="ARBA00011921"/>
    </source>
</evidence>
<evidence type="ECO:0000313" key="16">
    <source>
        <dbReference type="EMBL" id="USS90980.1"/>
    </source>
</evidence>
<protein>
    <recommendedName>
        <fullName evidence="6">Probable succinyl-diaminopimelate desuccinylase</fullName>
        <ecNumber evidence="5">3.5.1.18</ecNumber>
    </recommendedName>
</protein>
<evidence type="ECO:0000256" key="11">
    <source>
        <dbReference type="ARBA" id="ARBA00022915"/>
    </source>
</evidence>
<evidence type="ECO:0000256" key="4">
    <source>
        <dbReference type="ARBA" id="ARBA00006247"/>
    </source>
</evidence>
<keyword evidence="11" id="KW-0220">Diaminopimelate biosynthesis</keyword>
<dbReference type="InterPro" id="IPR002933">
    <property type="entry name" value="Peptidase_M20"/>
</dbReference>
<keyword evidence="17" id="KW-1185">Reference proteome</keyword>
<dbReference type="Pfam" id="PF07687">
    <property type="entry name" value="M20_dimer"/>
    <property type="match status" value="1"/>
</dbReference>
<dbReference type="NCBIfam" id="NF006365">
    <property type="entry name" value="PRK08588.1"/>
    <property type="match status" value="1"/>
</dbReference>
<accession>A0ABY5BWV9</accession>
<comment type="cofactor">
    <cofactor evidence="2">
        <name>Zn(2+)</name>
        <dbReference type="ChEBI" id="CHEBI:29105"/>
    </cofactor>
</comment>
<dbReference type="InterPro" id="IPR036264">
    <property type="entry name" value="Bact_exopeptidase_dim_dom"/>
</dbReference>
<evidence type="ECO:0000256" key="8">
    <source>
        <dbReference type="ARBA" id="ARBA00022723"/>
    </source>
</evidence>
<evidence type="ECO:0000313" key="17">
    <source>
        <dbReference type="Proteomes" id="UP001056164"/>
    </source>
</evidence>
<dbReference type="InterPro" id="IPR010182">
    <property type="entry name" value="ArgE/DapE"/>
</dbReference>
<dbReference type="Gene3D" id="3.30.70.360">
    <property type="match status" value="1"/>
</dbReference>
<evidence type="ECO:0000256" key="14">
    <source>
        <dbReference type="ARBA" id="ARBA00051301"/>
    </source>
</evidence>
<dbReference type="PROSITE" id="PS00759">
    <property type="entry name" value="ARGE_DAPE_CPG2_2"/>
    <property type="match status" value="1"/>
</dbReference>
<dbReference type="EC" id="3.5.1.18" evidence="5"/>
<dbReference type="SUPFAM" id="SSF53187">
    <property type="entry name" value="Zn-dependent exopeptidases"/>
    <property type="match status" value="1"/>
</dbReference>
<keyword evidence="13" id="KW-0170">Cobalt</keyword>
<evidence type="ECO:0000256" key="6">
    <source>
        <dbReference type="ARBA" id="ARBA00016853"/>
    </source>
</evidence>
<name>A0ABY5BWV9_9LACO</name>
<keyword evidence="12" id="KW-0457">Lysine biosynthesis</keyword>
<proteinExistence type="inferred from homology"/>
<dbReference type="SUPFAM" id="SSF55031">
    <property type="entry name" value="Bacterial exopeptidase dimerisation domain"/>
    <property type="match status" value="1"/>
</dbReference>
<keyword evidence="8" id="KW-0479">Metal-binding</keyword>
<dbReference type="CDD" id="cd08659">
    <property type="entry name" value="M20_ArgE_DapE-like"/>
    <property type="match status" value="1"/>
</dbReference>
<comment type="similarity">
    <text evidence="4">Belongs to the peptidase M20A family.</text>
</comment>
<evidence type="ECO:0000256" key="1">
    <source>
        <dbReference type="ARBA" id="ARBA00001941"/>
    </source>
</evidence>
<reference evidence="16" key="1">
    <citation type="submission" date="2022-05" db="EMBL/GenBank/DDBJ databases">
        <authorList>
            <person name="Oliphant S.A."/>
            <person name="Watson-Haigh N.S."/>
            <person name="Sumby K.M."/>
            <person name="Gardner J.M."/>
            <person name="Jiranek V."/>
        </authorList>
    </citation>
    <scope>NUCLEOTIDE SEQUENCE</scope>
    <source>
        <strain evidence="16">KI4_A6</strain>
    </source>
</reference>
<comment type="pathway">
    <text evidence="3">Amino-acid biosynthesis; L-lysine biosynthesis via DAP pathway; LL-2,6-diaminopimelate from (S)-tetrahydrodipicolinate (succinylase route): step 3/3.</text>
</comment>
<dbReference type="InterPro" id="IPR001261">
    <property type="entry name" value="ArgE/DapE_CS"/>
</dbReference>
<dbReference type="NCBIfam" id="TIGR01910">
    <property type="entry name" value="DapE-ArgE"/>
    <property type="match status" value="1"/>
</dbReference>
<dbReference type="InterPro" id="IPR011650">
    <property type="entry name" value="Peptidase_M20_dimer"/>
</dbReference>
<dbReference type="Proteomes" id="UP001056164">
    <property type="component" value="Chromosome"/>
</dbReference>
<dbReference type="Gene3D" id="3.40.630.10">
    <property type="entry name" value="Zn peptidases"/>
    <property type="match status" value="1"/>
</dbReference>
<evidence type="ECO:0000256" key="13">
    <source>
        <dbReference type="ARBA" id="ARBA00023285"/>
    </source>
</evidence>
<dbReference type="PANTHER" id="PTHR43808">
    <property type="entry name" value="ACETYLORNITHINE DEACETYLASE"/>
    <property type="match status" value="1"/>
</dbReference>
<evidence type="ECO:0000256" key="2">
    <source>
        <dbReference type="ARBA" id="ARBA00001947"/>
    </source>
</evidence>
<organism evidence="16 17">
    <name type="scientific">Fructilactobacillus carniphilus</name>
    <dbReference type="NCBI Taxonomy" id="2940297"/>
    <lineage>
        <taxon>Bacteria</taxon>
        <taxon>Bacillati</taxon>
        <taxon>Bacillota</taxon>
        <taxon>Bacilli</taxon>
        <taxon>Lactobacillales</taxon>
        <taxon>Lactobacillaceae</taxon>
        <taxon>Fructilactobacillus</taxon>
    </lineage>
</organism>
<comment type="catalytic activity">
    <reaction evidence="14">
        <text>N-succinyl-(2S,6S)-2,6-diaminopimelate + H2O = (2S,6S)-2,6-diaminopimelate + succinate</text>
        <dbReference type="Rhea" id="RHEA:22608"/>
        <dbReference type="ChEBI" id="CHEBI:15377"/>
        <dbReference type="ChEBI" id="CHEBI:30031"/>
        <dbReference type="ChEBI" id="CHEBI:57609"/>
        <dbReference type="ChEBI" id="CHEBI:58087"/>
        <dbReference type="EC" id="3.5.1.18"/>
    </reaction>
</comment>